<keyword evidence="1" id="KW-1133">Transmembrane helix</keyword>
<dbReference type="SUPFAM" id="SSF52266">
    <property type="entry name" value="SGNH hydrolase"/>
    <property type="match status" value="1"/>
</dbReference>
<evidence type="ECO:0000256" key="1">
    <source>
        <dbReference type="SAM" id="Phobius"/>
    </source>
</evidence>
<evidence type="ECO:0000313" key="3">
    <source>
        <dbReference type="EMBL" id="ACK70597.1"/>
    </source>
</evidence>
<dbReference type="PANTHER" id="PTHR30383:SF5">
    <property type="entry name" value="SGNH HYDROLASE-TYPE ESTERASE DOMAIN-CONTAINING PROTEIN"/>
    <property type="match status" value="1"/>
</dbReference>
<dbReference type="RefSeq" id="WP_015954203.1">
    <property type="nucleotide sequence ID" value="NC_011729.1"/>
</dbReference>
<dbReference type="AlphaFoldDB" id="B7KGC6"/>
<evidence type="ECO:0000259" key="2">
    <source>
        <dbReference type="Pfam" id="PF13472"/>
    </source>
</evidence>
<dbReference type="GO" id="GO:0004622">
    <property type="term" value="F:phosphatidylcholine lysophospholipase activity"/>
    <property type="evidence" value="ECO:0007669"/>
    <property type="project" value="TreeGrafter"/>
</dbReference>
<dbReference type="Proteomes" id="UP000002384">
    <property type="component" value="Chromosome"/>
</dbReference>
<accession>B7KGC6</accession>
<feature type="domain" description="SGNH hydrolase-type esterase" evidence="2">
    <location>
        <begin position="66"/>
        <end position="235"/>
    </location>
</feature>
<keyword evidence="1" id="KW-0812">Transmembrane</keyword>
<reference evidence="4" key="1">
    <citation type="journal article" date="2011" name="MBio">
        <title>Novel metabolic attributes of the genus Cyanothece, comprising a group of unicellular nitrogen-fixing Cyanobacteria.</title>
        <authorList>
            <person name="Bandyopadhyay A."/>
            <person name="Elvitigala T."/>
            <person name="Welsh E."/>
            <person name="Stockel J."/>
            <person name="Liberton M."/>
            <person name="Min H."/>
            <person name="Sherman L.A."/>
            <person name="Pakrasi H.B."/>
        </authorList>
    </citation>
    <scope>NUCLEOTIDE SEQUENCE [LARGE SCALE GENOMIC DNA]</scope>
    <source>
        <strain evidence="4">PCC 7424</strain>
    </source>
</reference>
<gene>
    <name evidence="3" type="ordered locus">PCC7424_2175</name>
</gene>
<dbReference type="eggNOG" id="COG2755">
    <property type="taxonomic scope" value="Bacteria"/>
</dbReference>
<keyword evidence="1" id="KW-0472">Membrane</keyword>
<dbReference type="Gene3D" id="3.40.50.1110">
    <property type="entry name" value="SGNH hydrolase"/>
    <property type="match status" value="1"/>
</dbReference>
<dbReference type="EMBL" id="CP001291">
    <property type="protein sequence ID" value="ACK70597.1"/>
    <property type="molecule type" value="Genomic_DNA"/>
</dbReference>
<proteinExistence type="predicted"/>
<dbReference type="OrthoDB" id="9794725at2"/>
<keyword evidence="4" id="KW-1185">Reference proteome</keyword>
<dbReference type="HOGENOM" id="CLU_1101968_0_0_3"/>
<dbReference type="InterPro" id="IPR051532">
    <property type="entry name" value="Ester_Hydrolysis_Enzymes"/>
</dbReference>
<name>B7KGC6_GLOC7</name>
<feature type="transmembrane region" description="Helical" evidence="1">
    <location>
        <begin position="6"/>
        <end position="25"/>
    </location>
</feature>
<dbReference type="InterPro" id="IPR013830">
    <property type="entry name" value="SGNH_hydro"/>
</dbReference>
<dbReference type="PANTHER" id="PTHR30383">
    <property type="entry name" value="THIOESTERASE 1/PROTEASE 1/LYSOPHOSPHOLIPASE L1"/>
    <property type="match status" value="1"/>
</dbReference>
<evidence type="ECO:0000313" key="4">
    <source>
        <dbReference type="Proteomes" id="UP000002384"/>
    </source>
</evidence>
<dbReference type="InterPro" id="IPR036514">
    <property type="entry name" value="SGNH_hydro_sf"/>
</dbReference>
<dbReference type="KEGG" id="cyc:PCC7424_2175"/>
<protein>
    <submittedName>
        <fullName evidence="3">Lipolytic protein G-D-S-L family</fullName>
    </submittedName>
</protein>
<dbReference type="Pfam" id="PF13472">
    <property type="entry name" value="Lipase_GDSL_2"/>
    <property type="match status" value="1"/>
</dbReference>
<dbReference type="STRING" id="65393.PCC7424_2175"/>
<organism evidence="3 4">
    <name type="scientific">Gloeothece citriformis (strain PCC 7424)</name>
    <name type="common">Cyanothece sp. (strain PCC 7424)</name>
    <dbReference type="NCBI Taxonomy" id="65393"/>
    <lineage>
        <taxon>Bacteria</taxon>
        <taxon>Bacillati</taxon>
        <taxon>Cyanobacteriota</taxon>
        <taxon>Cyanophyceae</taxon>
        <taxon>Oscillatoriophycideae</taxon>
        <taxon>Chroococcales</taxon>
        <taxon>Aphanothecaceae</taxon>
        <taxon>Gloeothece</taxon>
        <taxon>Gloeothece citriformis</taxon>
    </lineage>
</organism>
<sequence length="249" mass="28380">MNADELRIGLLVLLMGSGLFNVWLFKQRIRLERQLNSLSLDPIKFNGFSQDEGFWEGDTIKVVFFGDSRASAWISPKLENFEFINRGINGETSAQSLLRFEDHVSCLCPDIIILQVGVNDLRMIPYPAQSRKVIIESCQINIQKIIQKSHSIGATIIVTTIFPIGQGNIPFNRRWIWPEADAISQGISEVNDFIRSLEGQDHVIVFDAYKILEHQGNVKSIYALDLLHINSQGYEQLNHELERILNQVN</sequence>